<gene>
    <name evidence="10" type="ORF">PG991_008327</name>
</gene>
<dbReference type="EMBL" id="JAQQWI010000011">
    <property type="protein sequence ID" value="KAK8017251.1"/>
    <property type="molecule type" value="Genomic_DNA"/>
</dbReference>
<keyword evidence="6 8" id="KW-0408">Iron</keyword>
<evidence type="ECO:0000256" key="1">
    <source>
        <dbReference type="ARBA" id="ARBA00001971"/>
    </source>
</evidence>
<feature type="transmembrane region" description="Helical" evidence="9">
    <location>
        <begin position="18"/>
        <end position="39"/>
    </location>
</feature>
<dbReference type="PRINTS" id="PR00463">
    <property type="entry name" value="EP450I"/>
</dbReference>
<accession>A0ABR1RQJ9</accession>
<dbReference type="Pfam" id="PF00067">
    <property type="entry name" value="p450"/>
    <property type="match status" value="1"/>
</dbReference>
<dbReference type="InterPro" id="IPR036396">
    <property type="entry name" value="Cyt_P450_sf"/>
</dbReference>
<dbReference type="Gene3D" id="1.10.630.10">
    <property type="entry name" value="Cytochrome P450"/>
    <property type="match status" value="1"/>
</dbReference>
<comment type="similarity">
    <text evidence="2 8">Belongs to the cytochrome P450 family.</text>
</comment>
<evidence type="ECO:0000256" key="5">
    <source>
        <dbReference type="ARBA" id="ARBA00023002"/>
    </source>
</evidence>
<dbReference type="InterPro" id="IPR017972">
    <property type="entry name" value="Cyt_P450_CS"/>
</dbReference>
<keyword evidence="3 8" id="KW-0349">Heme</keyword>
<dbReference type="PRINTS" id="PR00385">
    <property type="entry name" value="P450"/>
</dbReference>
<evidence type="ECO:0000256" key="4">
    <source>
        <dbReference type="ARBA" id="ARBA00022723"/>
    </source>
</evidence>
<keyword evidence="9" id="KW-0472">Membrane</keyword>
<keyword evidence="5 8" id="KW-0560">Oxidoreductase</keyword>
<protein>
    <recommendedName>
        <fullName evidence="12">Cytochrome P450</fullName>
    </recommendedName>
</protein>
<evidence type="ECO:0000256" key="7">
    <source>
        <dbReference type="ARBA" id="ARBA00023033"/>
    </source>
</evidence>
<dbReference type="PANTHER" id="PTHR24305:SF230">
    <property type="entry name" value="P450, PUTATIVE (EUROFUNG)-RELATED"/>
    <property type="match status" value="1"/>
</dbReference>
<evidence type="ECO:0000256" key="6">
    <source>
        <dbReference type="ARBA" id="ARBA00023004"/>
    </source>
</evidence>
<feature type="transmembrane region" description="Helical" evidence="9">
    <location>
        <begin position="238"/>
        <end position="257"/>
    </location>
</feature>
<evidence type="ECO:0000256" key="8">
    <source>
        <dbReference type="RuleBase" id="RU000461"/>
    </source>
</evidence>
<keyword evidence="4 8" id="KW-0479">Metal-binding</keyword>
<dbReference type="Proteomes" id="UP001396898">
    <property type="component" value="Unassembled WGS sequence"/>
</dbReference>
<keyword evidence="7 8" id="KW-0503">Monooxygenase</keyword>
<evidence type="ECO:0000256" key="9">
    <source>
        <dbReference type="SAM" id="Phobius"/>
    </source>
</evidence>
<dbReference type="InterPro" id="IPR050121">
    <property type="entry name" value="Cytochrome_P450_monoxygenase"/>
</dbReference>
<evidence type="ECO:0008006" key="12">
    <source>
        <dbReference type="Google" id="ProtNLM"/>
    </source>
</evidence>
<dbReference type="SUPFAM" id="SSF48264">
    <property type="entry name" value="Cytochrome P450"/>
    <property type="match status" value="1"/>
</dbReference>
<proteinExistence type="inferred from homology"/>
<evidence type="ECO:0000256" key="2">
    <source>
        <dbReference type="ARBA" id="ARBA00010617"/>
    </source>
</evidence>
<reference evidence="10 11" key="1">
    <citation type="submission" date="2023-01" db="EMBL/GenBank/DDBJ databases">
        <title>Analysis of 21 Apiospora genomes using comparative genomics revels a genus with tremendous synthesis potential of carbohydrate active enzymes and secondary metabolites.</title>
        <authorList>
            <person name="Sorensen T."/>
        </authorList>
    </citation>
    <scope>NUCLEOTIDE SEQUENCE [LARGE SCALE GENOMIC DNA]</scope>
    <source>
        <strain evidence="10 11">CBS 20057</strain>
    </source>
</reference>
<feature type="transmembrane region" description="Helical" evidence="9">
    <location>
        <begin position="313"/>
        <end position="336"/>
    </location>
</feature>
<comment type="caution">
    <text evidence="10">The sequence shown here is derived from an EMBL/GenBank/DDBJ whole genome shotgun (WGS) entry which is preliminary data.</text>
</comment>
<comment type="cofactor">
    <cofactor evidence="1">
        <name>heme</name>
        <dbReference type="ChEBI" id="CHEBI:30413"/>
    </cofactor>
</comment>
<dbReference type="InterPro" id="IPR002401">
    <property type="entry name" value="Cyt_P450_E_grp-I"/>
</dbReference>
<dbReference type="PANTHER" id="PTHR24305">
    <property type="entry name" value="CYTOCHROME P450"/>
    <property type="match status" value="1"/>
</dbReference>
<dbReference type="PROSITE" id="PS00086">
    <property type="entry name" value="CYTOCHROME_P450"/>
    <property type="match status" value="1"/>
</dbReference>
<keyword evidence="11" id="KW-1185">Reference proteome</keyword>
<evidence type="ECO:0000313" key="11">
    <source>
        <dbReference type="Proteomes" id="UP001396898"/>
    </source>
</evidence>
<dbReference type="CDD" id="cd11058">
    <property type="entry name" value="CYP60B-like"/>
    <property type="match status" value="1"/>
</dbReference>
<keyword evidence="9" id="KW-1133">Transmembrane helix</keyword>
<dbReference type="InterPro" id="IPR001128">
    <property type="entry name" value="Cyt_P450"/>
</dbReference>
<evidence type="ECO:0000313" key="10">
    <source>
        <dbReference type="EMBL" id="KAK8017251.1"/>
    </source>
</evidence>
<evidence type="ECO:0000256" key="3">
    <source>
        <dbReference type="ARBA" id="ARBA00022617"/>
    </source>
</evidence>
<keyword evidence="9" id="KW-0812">Transmembrane</keyword>
<sequence length="515" mass="57348">MAVEMADLPISGLGLPNLALLAVALGIAYYISWLAYNLFLHPLRAFPGPLHHRASNLPRAYYMTKGRLGLKVADLHVAYGPVVRIAPDELAFVSPQAWRDIYGHRAQGEPEFPKDPQMYRPIKDLPENIVSAQSREYHGALRRQLAHGFSERSMRAQEPIIGSYVDLLVHRLREVCSTESGNLDDPEAKKPRAVNMREWLNWCTFDVIGDLGFGEPFGCLESRSYHPWVRRITETIRFGGVVSALLSIGCGGLVLAMSRLGGMRSRDAHQRMTREKLVRRIELGAEGRPDFIEGLIRKKDELGMDLMTLQMNASLLIIAGSETTATLLSGATFLLLSNPDALAKLTNEVRSTFQDDADITLSSVGSLSYMLACLNESLRRYPPVVIGLPRLAPKGGAQVAGHFVPEGTRVAVWHYAASHDPTLWTDPMGFHPERFLGDARFAGDNLDAMQPFSLGPRNCIGKNLAYAEMRLILAKIVYNFDMRIADESRGWLEGQKAFTVWDKPPLQVYLTPVKK</sequence>
<name>A0ABR1RQJ9_9PEZI</name>
<organism evidence="10 11">
    <name type="scientific">Apiospora marii</name>
    <dbReference type="NCBI Taxonomy" id="335849"/>
    <lineage>
        <taxon>Eukaryota</taxon>
        <taxon>Fungi</taxon>
        <taxon>Dikarya</taxon>
        <taxon>Ascomycota</taxon>
        <taxon>Pezizomycotina</taxon>
        <taxon>Sordariomycetes</taxon>
        <taxon>Xylariomycetidae</taxon>
        <taxon>Amphisphaeriales</taxon>
        <taxon>Apiosporaceae</taxon>
        <taxon>Apiospora</taxon>
    </lineage>
</organism>